<evidence type="ECO:0000313" key="12">
    <source>
        <dbReference type="EMBL" id="HBH2619156.1"/>
    </source>
</evidence>
<dbReference type="PATRIC" id="fig|1496.1371.peg.3587"/>
<dbReference type="EMBL" id="DAEPXK010000033">
    <property type="protein sequence ID" value="HBH1543270.1"/>
    <property type="molecule type" value="Genomic_DNA"/>
</dbReference>
<dbReference type="Gene3D" id="3.40.50.40">
    <property type="match status" value="1"/>
</dbReference>
<evidence type="ECO:0000259" key="6">
    <source>
        <dbReference type="Pfam" id="PF00710"/>
    </source>
</evidence>
<dbReference type="GeneID" id="66354914"/>
<dbReference type="Gene3D" id="3.40.50.1170">
    <property type="entry name" value="L-asparaginase, N-terminal domain"/>
    <property type="match status" value="1"/>
</dbReference>
<dbReference type="PIRSF" id="PIRSF500176">
    <property type="entry name" value="L_ASNase"/>
    <property type="match status" value="1"/>
</dbReference>
<dbReference type="InterPro" id="IPR006034">
    <property type="entry name" value="Asparaginase/glutaminase-like"/>
</dbReference>
<dbReference type="InterPro" id="IPR020827">
    <property type="entry name" value="Asparaginase/glutaminase_AS1"/>
</dbReference>
<dbReference type="Pfam" id="PF00710">
    <property type="entry name" value="Asparaginase"/>
    <property type="match status" value="1"/>
</dbReference>
<dbReference type="EMBL" id="LK933116">
    <property type="protein sequence ID" value="CDT33247.1"/>
    <property type="molecule type" value="Genomic_DNA"/>
</dbReference>
<dbReference type="Proteomes" id="UP000189137">
    <property type="component" value="Unassembled WGS sequence"/>
</dbReference>
<keyword evidence="3 8" id="KW-0378">Hydrolase</keyword>
<dbReference type="InterPro" id="IPR037152">
    <property type="entry name" value="L-asparaginase_N_sf"/>
</dbReference>
<evidence type="ECO:0000313" key="15">
    <source>
        <dbReference type="Proteomes" id="UP000189137"/>
    </source>
</evidence>
<dbReference type="EMBL" id="LK932407">
    <property type="protein sequence ID" value="CDS88796.1"/>
    <property type="molecule type" value="Genomic_DNA"/>
</dbReference>
<dbReference type="Pfam" id="PF17763">
    <property type="entry name" value="Asparaginase_C"/>
    <property type="match status" value="1"/>
</dbReference>
<dbReference type="Proteomes" id="UP000411588">
    <property type="component" value="Unassembled WGS sequence"/>
</dbReference>
<dbReference type="InterPro" id="IPR004550">
    <property type="entry name" value="AsnASE_II"/>
</dbReference>
<dbReference type="InterPro" id="IPR027474">
    <property type="entry name" value="L-asparaginase_N"/>
</dbReference>
<name>A0A031WHZ9_CLODI</name>
<dbReference type="EMBL" id="CAADAN010000001">
    <property type="protein sequence ID" value="VFD29182.1"/>
    <property type="molecule type" value="Genomic_DNA"/>
</dbReference>
<dbReference type="AlphaFoldDB" id="A0A031WHZ9"/>
<protein>
    <recommendedName>
        <fullName evidence="2">asparaginase</fullName>
        <ecNumber evidence="2">3.5.1.1</ecNumber>
    </recommendedName>
</protein>
<feature type="domain" description="L-asparaginase N-terminal" evidence="6">
    <location>
        <begin position="6"/>
        <end position="195"/>
    </location>
</feature>
<dbReference type="PANTHER" id="PTHR11707">
    <property type="entry name" value="L-ASPARAGINASE"/>
    <property type="match status" value="1"/>
</dbReference>
<evidence type="ECO:0000313" key="10">
    <source>
        <dbReference type="EMBL" id="CDT33247.1"/>
    </source>
</evidence>
<evidence type="ECO:0000256" key="1">
    <source>
        <dbReference type="ARBA" id="ARBA00010518"/>
    </source>
</evidence>
<accession>A0A031WHZ9</accession>
<evidence type="ECO:0000313" key="8">
    <source>
        <dbReference type="EMBL" id="CDS85251.1"/>
    </source>
</evidence>
<evidence type="ECO:0000313" key="13">
    <source>
        <dbReference type="EMBL" id="SJS29338.1"/>
    </source>
</evidence>
<dbReference type="EMBL" id="LK932505">
    <property type="protein sequence ID" value="CDS85251.1"/>
    <property type="molecule type" value="Genomic_DNA"/>
</dbReference>
<dbReference type="SFLD" id="SFLDS00057">
    <property type="entry name" value="Glutaminase/Asparaginase"/>
    <property type="match status" value="1"/>
</dbReference>
<evidence type="ECO:0000256" key="5">
    <source>
        <dbReference type="PROSITE-ProRule" id="PRU10099"/>
    </source>
</evidence>
<feature type="active site" evidence="5">
    <location>
        <position position="15"/>
    </location>
</feature>
<dbReference type="Proteomes" id="UP000878956">
    <property type="component" value="Unassembled WGS sequence"/>
</dbReference>
<dbReference type="GO" id="GO:0004067">
    <property type="term" value="F:asparaginase activity"/>
    <property type="evidence" value="ECO:0007669"/>
    <property type="project" value="UniProtKB-UniRule"/>
</dbReference>
<evidence type="ECO:0000256" key="4">
    <source>
        <dbReference type="PIRSR" id="PIRSR001220-1"/>
    </source>
</evidence>
<dbReference type="EMBL" id="FUPS01000005">
    <property type="protein sequence ID" value="SJS29338.1"/>
    <property type="molecule type" value="Genomic_DNA"/>
</dbReference>
<reference evidence="11" key="3">
    <citation type="journal article" date="2018" name="Genome Biol.">
        <title>SKESA: strategic k-mer extension for scrupulous assemblies.</title>
        <authorList>
            <person name="Souvorov A."/>
            <person name="Agarwala R."/>
            <person name="Lipman D.J."/>
        </authorList>
    </citation>
    <scope>NUCLEOTIDE SEQUENCE</scope>
    <source>
        <strain evidence="12">Clostridioides</strain>
        <strain evidence="11">HN1000</strain>
    </source>
</reference>
<evidence type="ECO:0000313" key="16">
    <source>
        <dbReference type="Proteomes" id="UP000411588"/>
    </source>
</evidence>
<evidence type="ECO:0000313" key="14">
    <source>
        <dbReference type="EMBL" id="VFD29182.1"/>
    </source>
</evidence>
<dbReference type="InterPro" id="IPR040919">
    <property type="entry name" value="Asparaginase_C"/>
</dbReference>
<evidence type="ECO:0000256" key="2">
    <source>
        <dbReference type="ARBA" id="ARBA00012920"/>
    </source>
</evidence>
<sequence length="331" mass="35772">MSIKKKVAIVFTGGTISMTVDDKVGAAIPTLSGEQILSMVTNIDKVADVEVFNFDEIPGPHITPYRMMELKNYVNDLLARKDITGVVITHGTDSLEETAYFLDLTIDNIKPVIVTGAMRSSSELGYDGSSNLSASVCTAVSKDAMGKGVLVVLNNEVLLASEATKTNTLSLNTFKSLTSGPLGIIDCNELVLTRDIVNRTIIDTDKVESKVALFKAYVGENADFIRFAVDSGYKGIVIEAMGRGNIPPQMLSGVEYAREKGLPVVIVSRCHSGRVFDSYGYFGSGRDLKNLGCIFGGDLPGQKARIKLILALGKTDNLDEIKDFFEKGIYC</sequence>
<reference evidence="13 15" key="2">
    <citation type="submission" date="2017-02" db="EMBL/GenBank/DDBJ databases">
        <authorList>
            <consortium name="Pathogen Informatics"/>
        </authorList>
    </citation>
    <scope>NUCLEOTIDE SEQUENCE [LARGE SCALE GENOMIC DNA]</scope>
    <source>
        <strain evidence="14">Clo34</strain>
        <strain evidence="16">clo34</strain>
        <strain evidence="13 15">VRECD0157</strain>
    </source>
</reference>
<dbReference type="GO" id="GO:0006528">
    <property type="term" value="P:asparagine metabolic process"/>
    <property type="evidence" value="ECO:0007669"/>
    <property type="project" value="InterPro"/>
</dbReference>
<dbReference type="SUPFAM" id="SSF53774">
    <property type="entry name" value="Glutaminase/Asparaginase"/>
    <property type="match status" value="1"/>
</dbReference>
<gene>
    <name evidence="8" type="primary">ansB</name>
    <name evidence="13" type="synonym">ansA</name>
    <name evidence="10" type="ORF">BN1095_440009</name>
    <name evidence="8" type="ORF">BN1096_520185</name>
    <name evidence="9" type="ORF">BN1097_680218</name>
    <name evidence="11" type="ORF">KRM00_002795</name>
    <name evidence="12" type="ORF">KRQ00_000890</name>
    <name evidence="14" type="ORF">SAMEA1402399_00218</name>
    <name evidence="13" type="ORF">SAMEA3375112_01721</name>
</gene>
<dbReference type="FunFam" id="3.40.50.1170:FF:000001">
    <property type="entry name" value="L-asparaginase 2"/>
    <property type="match status" value="1"/>
</dbReference>
<organism evidence="8">
    <name type="scientific">Clostridioides difficile</name>
    <name type="common">Peptoclostridium difficile</name>
    <dbReference type="NCBI Taxonomy" id="1496"/>
    <lineage>
        <taxon>Bacteria</taxon>
        <taxon>Bacillati</taxon>
        <taxon>Bacillota</taxon>
        <taxon>Clostridia</taxon>
        <taxon>Peptostreptococcales</taxon>
        <taxon>Peptostreptococcaceae</taxon>
        <taxon>Clostridioides</taxon>
    </lineage>
</organism>
<dbReference type="RefSeq" id="WP_003431031.1">
    <property type="nucleotide sequence ID" value="NZ_AP025558.1"/>
</dbReference>
<dbReference type="CDD" id="cd08964">
    <property type="entry name" value="L-asparaginase_II"/>
    <property type="match status" value="1"/>
</dbReference>
<proteinExistence type="inferred from homology"/>
<dbReference type="PROSITE" id="PS51732">
    <property type="entry name" value="ASN_GLN_ASE_3"/>
    <property type="match status" value="1"/>
</dbReference>
<dbReference type="OrthoDB" id="9788068at2"/>
<reference evidence="11" key="4">
    <citation type="submission" date="2021-06" db="EMBL/GenBank/DDBJ databases">
        <authorList>
            <consortium name="NCBI Pathogen Detection Project"/>
        </authorList>
    </citation>
    <scope>NUCLEOTIDE SEQUENCE</scope>
    <source>
        <strain evidence="12">Clostridioides</strain>
        <strain evidence="11">HN1000</strain>
    </source>
</reference>
<dbReference type="PANTHER" id="PTHR11707:SF28">
    <property type="entry name" value="60 KDA LYSOPHOSPHOLIPASE"/>
    <property type="match status" value="1"/>
</dbReference>
<comment type="similarity">
    <text evidence="1">Belongs to the asparaginase 1 family.</text>
</comment>
<evidence type="ECO:0000313" key="11">
    <source>
        <dbReference type="EMBL" id="HBH1543270.1"/>
    </source>
</evidence>
<feature type="domain" description="Asparaginase/glutaminase C-terminal" evidence="7">
    <location>
        <begin position="210"/>
        <end position="325"/>
    </location>
</feature>
<dbReference type="PIRSF" id="PIRSF001220">
    <property type="entry name" value="L-ASNase_gatD"/>
    <property type="match status" value="1"/>
</dbReference>
<dbReference type="EC" id="3.5.1.1" evidence="2"/>
<dbReference type="InterPro" id="IPR036152">
    <property type="entry name" value="Asp/glu_Ase-like_sf"/>
</dbReference>
<evidence type="ECO:0000313" key="9">
    <source>
        <dbReference type="EMBL" id="CDS88796.1"/>
    </source>
</evidence>
<dbReference type="PRINTS" id="PR00139">
    <property type="entry name" value="ASNGLNASE"/>
</dbReference>
<dbReference type="EMBL" id="DAEQIJ010000003">
    <property type="protein sequence ID" value="HBH2619156.1"/>
    <property type="molecule type" value="Genomic_DNA"/>
</dbReference>
<evidence type="ECO:0000256" key="3">
    <source>
        <dbReference type="ARBA" id="ARBA00022801"/>
    </source>
</evidence>
<dbReference type="InterPro" id="IPR027473">
    <property type="entry name" value="L-asparaginase_C"/>
</dbReference>
<evidence type="ECO:0000259" key="7">
    <source>
        <dbReference type="Pfam" id="PF17763"/>
    </source>
</evidence>
<feature type="active site" description="O-isoaspartyl threonine intermediate" evidence="4">
    <location>
        <position position="15"/>
    </location>
</feature>
<dbReference type="SMART" id="SM00870">
    <property type="entry name" value="Asparaginase"/>
    <property type="match status" value="1"/>
</dbReference>
<reference evidence="8" key="1">
    <citation type="submission" date="2014-07" db="EMBL/GenBank/DDBJ databases">
        <authorList>
            <person name="Monot Marc"/>
        </authorList>
    </citation>
    <scope>NUCLEOTIDE SEQUENCE</scope>
    <source>
        <strain evidence="10">7032989</strain>
        <strain evidence="9">7032994</strain>
    </source>
</reference>
<dbReference type="KEGG" id="pdf:CD630DERM_25160"/>
<dbReference type="PROSITE" id="PS00144">
    <property type="entry name" value="ASN_GLN_ASE_1"/>
    <property type="match status" value="1"/>
</dbReference>
<dbReference type="Proteomes" id="UP000879542">
    <property type="component" value="Unassembled WGS sequence"/>
</dbReference>